<dbReference type="AlphaFoldDB" id="A0A1V2DRY2"/>
<dbReference type="InterPro" id="IPR035920">
    <property type="entry name" value="YhbY-like_sf"/>
</dbReference>
<dbReference type="InterPro" id="IPR051925">
    <property type="entry name" value="RNA-binding_domain"/>
</dbReference>
<dbReference type="EMBL" id="MSCW01000007">
    <property type="protein sequence ID" value="ONF43240.1"/>
    <property type="molecule type" value="Genomic_DNA"/>
</dbReference>
<dbReference type="SMART" id="SM01103">
    <property type="entry name" value="CRS1_YhbY"/>
    <property type="match status" value="1"/>
</dbReference>
<evidence type="ECO:0000259" key="3">
    <source>
        <dbReference type="PROSITE" id="PS51295"/>
    </source>
</evidence>
<dbReference type="RefSeq" id="WP_076724716.1">
    <property type="nucleotide sequence ID" value="NZ_JABWTC010000004.1"/>
</dbReference>
<dbReference type="OrthoDB" id="9797519at2"/>
<dbReference type="STRING" id="135739.BTO32_11170"/>
<dbReference type="Gene3D" id="3.30.110.60">
    <property type="entry name" value="YhbY-like"/>
    <property type="match status" value="1"/>
</dbReference>
<accession>A0A1V2DRY2</accession>
<evidence type="ECO:0000256" key="2">
    <source>
        <dbReference type="PROSITE-ProRule" id="PRU00626"/>
    </source>
</evidence>
<evidence type="ECO:0000313" key="4">
    <source>
        <dbReference type="EMBL" id="ONF43240.1"/>
    </source>
</evidence>
<dbReference type="Pfam" id="PF01985">
    <property type="entry name" value="CRS1_YhbY"/>
    <property type="match status" value="1"/>
</dbReference>
<sequence>MSLSPEQRRAYRAIAHDLKPVIIVGDKGLSEGLQEELERALNDHELIKVKVASQDREVRREIIEALCQISGAELVQTIGKIAVLLRRARTPNPRLSNLLRHTH</sequence>
<dbReference type="PROSITE" id="PS51295">
    <property type="entry name" value="CRM"/>
    <property type="match status" value="1"/>
</dbReference>
<comment type="caution">
    <text evidence="4">The sequence shown here is derived from an EMBL/GenBank/DDBJ whole genome shotgun (WGS) entry which is preliminary data.</text>
</comment>
<dbReference type="GO" id="GO:0003723">
    <property type="term" value="F:RNA binding"/>
    <property type="evidence" value="ECO:0007669"/>
    <property type="project" value="UniProtKB-UniRule"/>
</dbReference>
<keyword evidence="1 2" id="KW-0694">RNA-binding</keyword>
<evidence type="ECO:0000313" key="5">
    <source>
        <dbReference type="Proteomes" id="UP000189339"/>
    </source>
</evidence>
<proteinExistence type="predicted"/>
<dbReference type="Proteomes" id="UP000189339">
    <property type="component" value="Unassembled WGS sequence"/>
</dbReference>
<protein>
    <submittedName>
        <fullName evidence="4">RNA-binding protein</fullName>
    </submittedName>
</protein>
<name>A0A1V2DRY2_9GAMM</name>
<evidence type="ECO:0000256" key="1">
    <source>
        <dbReference type="ARBA" id="ARBA00022884"/>
    </source>
</evidence>
<dbReference type="InterPro" id="IPR017924">
    <property type="entry name" value="RNA-binding_YhbY"/>
</dbReference>
<gene>
    <name evidence="4" type="ORF">BTO32_11170</name>
</gene>
<dbReference type="NCBIfam" id="TIGR00253">
    <property type="entry name" value="RNA_bind_YhbY"/>
    <property type="match status" value="1"/>
</dbReference>
<organism evidence="4 5">
    <name type="scientific">Marinobacter lutaoensis</name>
    <dbReference type="NCBI Taxonomy" id="135739"/>
    <lineage>
        <taxon>Bacteria</taxon>
        <taxon>Pseudomonadati</taxon>
        <taxon>Pseudomonadota</taxon>
        <taxon>Gammaproteobacteria</taxon>
        <taxon>Pseudomonadales</taxon>
        <taxon>Marinobacteraceae</taxon>
        <taxon>Marinobacter</taxon>
    </lineage>
</organism>
<feature type="domain" description="CRM" evidence="3">
    <location>
        <begin position="1"/>
        <end position="97"/>
    </location>
</feature>
<dbReference type="PANTHER" id="PTHR40065:SF3">
    <property type="entry name" value="RNA-BINDING PROTEIN YHBY"/>
    <property type="match status" value="1"/>
</dbReference>
<dbReference type="SUPFAM" id="SSF75471">
    <property type="entry name" value="YhbY-like"/>
    <property type="match status" value="1"/>
</dbReference>
<keyword evidence="5" id="KW-1185">Reference proteome</keyword>
<reference evidence="4 5" key="1">
    <citation type="submission" date="2016-12" db="EMBL/GenBank/DDBJ databases">
        <title>Marinobacter lutaoensis whole genome sequencing.</title>
        <authorList>
            <person name="Verma A."/>
            <person name="Krishnamurthi S."/>
        </authorList>
    </citation>
    <scope>NUCLEOTIDE SEQUENCE [LARGE SCALE GENOMIC DNA]</scope>
    <source>
        <strain evidence="4 5">T5054</strain>
    </source>
</reference>
<dbReference type="InterPro" id="IPR001890">
    <property type="entry name" value="RNA-binding_CRM"/>
</dbReference>
<dbReference type="PANTHER" id="PTHR40065">
    <property type="entry name" value="RNA-BINDING PROTEIN YHBY"/>
    <property type="match status" value="1"/>
</dbReference>